<accession>A0A6A6V061</accession>
<gene>
    <name evidence="2" type="ORF">M011DRAFT_480362</name>
</gene>
<evidence type="ECO:0000256" key="1">
    <source>
        <dbReference type="SAM" id="MobiDB-lite"/>
    </source>
</evidence>
<evidence type="ECO:0000313" key="2">
    <source>
        <dbReference type="EMBL" id="KAF2743825.1"/>
    </source>
</evidence>
<feature type="compositionally biased region" description="Basic and acidic residues" evidence="1">
    <location>
        <begin position="207"/>
        <end position="234"/>
    </location>
</feature>
<dbReference type="OrthoDB" id="5627at2759"/>
<feature type="region of interest" description="Disordered" evidence="1">
    <location>
        <begin position="137"/>
        <end position="310"/>
    </location>
</feature>
<feature type="compositionally biased region" description="Low complexity" evidence="1">
    <location>
        <begin position="149"/>
        <end position="162"/>
    </location>
</feature>
<feature type="region of interest" description="Disordered" evidence="1">
    <location>
        <begin position="1"/>
        <end position="92"/>
    </location>
</feature>
<feature type="compositionally biased region" description="Basic and acidic residues" evidence="1">
    <location>
        <begin position="300"/>
        <end position="310"/>
    </location>
</feature>
<feature type="compositionally biased region" description="Polar residues" evidence="1">
    <location>
        <begin position="1"/>
        <end position="11"/>
    </location>
</feature>
<proteinExistence type="predicted"/>
<keyword evidence="3" id="KW-1185">Reference proteome</keyword>
<feature type="compositionally biased region" description="Polar residues" evidence="1">
    <location>
        <begin position="28"/>
        <end position="39"/>
    </location>
</feature>
<sequence length="310" mass="34872">MSAECDSSSGPTVRFKRRKLAHPRRVPTSENAHSPNATSELPIEQEDDPVVDIKSIVRQRRRRNPQIPDIPREQQAMAVELHKPEEPEASYSSRFVAQTGQIIDRDDAQMAAFVEARLAEQNHERYGWPIPPHLQALVDTMSREKKAESASASQSTQTPQEARVAAGRGTLQEVELDTEAAAQKRDASAKSHKQAEGNTRPRRRNRRNSEDVRRDKLVEDVLREAKLDFFEQEKPSSPPEGGAEDADEVFYEQFRREYESQEASRNQRNKPPPAGPKGVKEPSKGPKLGGSRSARAAMRLQEEQAAKGKR</sequence>
<dbReference type="Proteomes" id="UP000799440">
    <property type="component" value="Unassembled WGS sequence"/>
</dbReference>
<evidence type="ECO:0000313" key="3">
    <source>
        <dbReference type="Proteomes" id="UP000799440"/>
    </source>
</evidence>
<protein>
    <submittedName>
        <fullName evidence="2">Uncharacterized protein</fullName>
    </submittedName>
</protein>
<reference evidence="2" key="1">
    <citation type="journal article" date="2020" name="Stud. Mycol.">
        <title>101 Dothideomycetes genomes: a test case for predicting lifestyles and emergence of pathogens.</title>
        <authorList>
            <person name="Haridas S."/>
            <person name="Albert R."/>
            <person name="Binder M."/>
            <person name="Bloem J."/>
            <person name="Labutti K."/>
            <person name="Salamov A."/>
            <person name="Andreopoulos B."/>
            <person name="Baker S."/>
            <person name="Barry K."/>
            <person name="Bills G."/>
            <person name="Bluhm B."/>
            <person name="Cannon C."/>
            <person name="Castanera R."/>
            <person name="Culley D."/>
            <person name="Daum C."/>
            <person name="Ezra D."/>
            <person name="Gonzalez J."/>
            <person name="Henrissat B."/>
            <person name="Kuo A."/>
            <person name="Liang C."/>
            <person name="Lipzen A."/>
            <person name="Lutzoni F."/>
            <person name="Magnuson J."/>
            <person name="Mondo S."/>
            <person name="Nolan M."/>
            <person name="Ohm R."/>
            <person name="Pangilinan J."/>
            <person name="Park H.-J."/>
            <person name="Ramirez L."/>
            <person name="Alfaro M."/>
            <person name="Sun H."/>
            <person name="Tritt A."/>
            <person name="Yoshinaga Y."/>
            <person name="Zwiers L.-H."/>
            <person name="Turgeon B."/>
            <person name="Goodwin S."/>
            <person name="Spatafora J."/>
            <person name="Crous P."/>
            <person name="Grigoriev I."/>
        </authorList>
    </citation>
    <scope>NUCLEOTIDE SEQUENCE</scope>
    <source>
        <strain evidence="2">CBS 119925</strain>
    </source>
</reference>
<feature type="compositionally biased region" description="Basic and acidic residues" evidence="1">
    <location>
        <begin position="182"/>
        <end position="195"/>
    </location>
</feature>
<name>A0A6A6V061_9PLEO</name>
<dbReference type="EMBL" id="MU006593">
    <property type="protein sequence ID" value="KAF2743825.1"/>
    <property type="molecule type" value="Genomic_DNA"/>
</dbReference>
<organism evidence="2 3">
    <name type="scientific">Sporormia fimetaria CBS 119925</name>
    <dbReference type="NCBI Taxonomy" id="1340428"/>
    <lineage>
        <taxon>Eukaryota</taxon>
        <taxon>Fungi</taxon>
        <taxon>Dikarya</taxon>
        <taxon>Ascomycota</taxon>
        <taxon>Pezizomycotina</taxon>
        <taxon>Dothideomycetes</taxon>
        <taxon>Pleosporomycetidae</taxon>
        <taxon>Pleosporales</taxon>
        <taxon>Sporormiaceae</taxon>
        <taxon>Sporormia</taxon>
    </lineage>
</organism>
<dbReference type="AlphaFoldDB" id="A0A6A6V061"/>
<feature type="compositionally biased region" description="Basic residues" evidence="1">
    <location>
        <begin position="14"/>
        <end position="25"/>
    </location>
</feature>